<comment type="caution">
    <text evidence="1">The sequence shown here is derived from an EMBL/GenBank/DDBJ whole genome shotgun (WGS) entry which is preliminary data.</text>
</comment>
<proteinExistence type="predicted"/>
<evidence type="ECO:0000313" key="1">
    <source>
        <dbReference type="EMBL" id="KAK1431996.1"/>
    </source>
</evidence>
<dbReference type="EMBL" id="JAUHHV010000002">
    <property type="protein sequence ID" value="KAK1431996.1"/>
    <property type="molecule type" value="Genomic_DNA"/>
</dbReference>
<evidence type="ECO:0000313" key="2">
    <source>
        <dbReference type="Proteomes" id="UP001229421"/>
    </source>
</evidence>
<protein>
    <submittedName>
        <fullName evidence="1">Uncharacterized protein</fullName>
    </submittedName>
</protein>
<dbReference type="Proteomes" id="UP001229421">
    <property type="component" value="Unassembled WGS sequence"/>
</dbReference>
<dbReference type="AlphaFoldDB" id="A0AAD8L376"/>
<gene>
    <name evidence="1" type="ORF">QVD17_08845</name>
</gene>
<organism evidence="1 2">
    <name type="scientific">Tagetes erecta</name>
    <name type="common">African marigold</name>
    <dbReference type="NCBI Taxonomy" id="13708"/>
    <lineage>
        <taxon>Eukaryota</taxon>
        <taxon>Viridiplantae</taxon>
        <taxon>Streptophyta</taxon>
        <taxon>Embryophyta</taxon>
        <taxon>Tracheophyta</taxon>
        <taxon>Spermatophyta</taxon>
        <taxon>Magnoliopsida</taxon>
        <taxon>eudicotyledons</taxon>
        <taxon>Gunneridae</taxon>
        <taxon>Pentapetalae</taxon>
        <taxon>asterids</taxon>
        <taxon>campanulids</taxon>
        <taxon>Asterales</taxon>
        <taxon>Asteraceae</taxon>
        <taxon>Asteroideae</taxon>
        <taxon>Heliantheae alliance</taxon>
        <taxon>Tageteae</taxon>
        <taxon>Tagetes</taxon>
    </lineage>
</organism>
<reference evidence="1" key="1">
    <citation type="journal article" date="2023" name="bioRxiv">
        <title>Improved chromosome-level genome assembly for marigold (Tagetes erecta).</title>
        <authorList>
            <person name="Jiang F."/>
            <person name="Yuan L."/>
            <person name="Wang S."/>
            <person name="Wang H."/>
            <person name="Xu D."/>
            <person name="Wang A."/>
            <person name="Fan W."/>
        </authorList>
    </citation>
    <scope>NUCLEOTIDE SEQUENCE</scope>
    <source>
        <strain evidence="1">WSJ</strain>
        <tissue evidence="1">Leaf</tissue>
    </source>
</reference>
<keyword evidence="2" id="KW-1185">Reference proteome</keyword>
<sequence length="66" mass="7405">MIARSPQAEDVDGLYQVEHHKQTHFKRHGCSSVGEGFLLTYFRQGSATIRYTSNADKSVKTHVLLG</sequence>
<name>A0AAD8L376_TARER</name>
<accession>A0AAD8L376</accession>